<dbReference type="InterPro" id="IPR046461">
    <property type="entry name" value="TerL_ATPase"/>
</dbReference>
<evidence type="ECO:0000259" key="1">
    <source>
        <dbReference type="Pfam" id="PF03354"/>
    </source>
</evidence>
<sequence>MMTAKTSKSFERARGYCEAVVGGKLEAPKYVKLQCEDFLKVCSGESEKYMIDMRRGRVIDQLTKLMIMPKGLAAGKSVYECTADFQWFFYFTPLCVVYKNERLRRRYENVILEIARKNGKTFMIAVVFILLFFLEPRFSRFFSVAPDGKLSKELHGSIREIVRASPALRDAFKLKRDEIVCPVTDNVYTPLAYSNDRLDGKLPNVFLIDEAGALPSTYAIEAMRSGQLTIRNKLGCVISTKYPREENPFEEEVAYAKRVLDGTEKDETLFALLFEPDSPKGWETDTAILKQANPLSLTVPEVYDDLLKKRRRAITMRSARENFLCKHCNILYQGSATETYVAIDDLRRGRVDAIDWQGRRTFLGIDLAMTEDNCAAVFISESADGGLDVLPIGYLPEDRIAEKSAAEKLDYQRLIEEGCCYPCGDRIINYNFIEEHIRKTAREREMDIVGFGFDRWNCISTANKFENPTDGYEPWIGTIVEQKSYVLSPAVKYVAELVAEGKLHFADNRMFVINFANARCTYDTNLNRYISKKKSNGKIDMVAALLNAVFVYLQDKNENETWGAQI</sequence>
<reference evidence="3" key="1">
    <citation type="journal article" date="2021" name="Proc. Natl. Acad. Sci. U.S.A.">
        <title>A Catalog of Tens of Thousands of Viruses from Human Metagenomes Reveals Hidden Associations with Chronic Diseases.</title>
        <authorList>
            <person name="Tisza M.J."/>
            <person name="Buck C.B."/>
        </authorList>
    </citation>
    <scope>NUCLEOTIDE SEQUENCE</scope>
    <source>
        <strain evidence="3">Ct0UO21</strain>
    </source>
</reference>
<feature type="domain" description="Terminase large subunit-like ATPase" evidence="1">
    <location>
        <begin position="104"/>
        <end position="258"/>
    </location>
</feature>
<dbReference type="GO" id="GO:0004519">
    <property type="term" value="F:endonuclease activity"/>
    <property type="evidence" value="ECO:0007669"/>
    <property type="project" value="InterPro"/>
</dbReference>
<proteinExistence type="predicted"/>
<dbReference type="PANTHER" id="PTHR41287:SF1">
    <property type="entry name" value="PROTEIN YMFN"/>
    <property type="match status" value="1"/>
</dbReference>
<evidence type="ECO:0000259" key="2">
    <source>
        <dbReference type="Pfam" id="PF20441"/>
    </source>
</evidence>
<dbReference type="InterPro" id="IPR027417">
    <property type="entry name" value="P-loop_NTPase"/>
</dbReference>
<dbReference type="PANTHER" id="PTHR41287">
    <property type="match status" value="1"/>
</dbReference>
<dbReference type="EMBL" id="BK015390">
    <property type="protein sequence ID" value="DAE04531.1"/>
    <property type="molecule type" value="Genomic_DNA"/>
</dbReference>
<name>A0A8S5PDJ6_9CAUD</name>
<protein>
    <submittedName>
        <fullName evidence="3">Large Terminase</fullName>
    </submittedName>
</protein>
<dbReference type="InterPro" id="IPR005021">
    <property type="entry name" value="Terminase_largesu-like"/>
</dbReference>
<evidence type="ECO:0000313" key="3">
    <source>
        <dbReference type="EMBL" id="DAE04531.1"/>
    </source>
</evidence>
<accession>A0A8S5PDJ6</accession>
<organism evidence="3">
    <name type="scientific">Siphoviridae sp. ct0UO21</name>
    <dbReference type="NCBI Taxonomy" id="2825293"/>
    <lineage>
        <taxon>Viruses</taxon>
        <taxon>Duplodnaviria</taxon>
        <taxon>Heunggongvirae</taxon>
        <taxon>Uroviricota</taxon>
        <taxon>Caudoviricetes</taxon>
    </lineage>
</organism>
<dbReference type="Gene3D" id="3.40.50.300">
    <property type="entry name" value="P-loop containing nucleotide triphosphate hydrolases"/>
    <property type="match status" value="1"/>
</dbReference>
<dbReference type="Pfam" id="PF20441">
    <property type="entry name" value="TerL_nuclease"/>
    <property type="match status" value="1"/>
</dbReference>
<feature type="domain" description="Terminase large subunit-like endonuclease" evidence="2">
    <location>
        <begin position="265"/>
        <end position="551"/>
    </location>
</feature>
<dbReference type="Pfam" id="PF03354">
    <property type="entry name" value="TerL_ATPase"/>
    <property type="match status" value="1"/>
</dbReference>
<dbReference type="InterPro" id="IPR046462">
    <property type="entry name" value="TerL_nuclease"/>
</dbReference>